<keyword evidence="1" id="KW-0812">Transmembrane</keyword>
<keyword evidence="3" id="KW-1185">Reference proteome</keyword>
<dbReference type="Proteomes" id="UP000316621">
    <property type="component" value="Chromosome 10"/>
</dbReference>
<keyword evidence="1" id="KW-1133">Transmembrane helix</keyword>
<keyword evidence="1" id="KW-0472">Membrane</keyword>
<evidence type="ECO:0000313" key="2">
    <source>
        <dbReference type="EMBL" id="RZC81374.1"/>
    </source>
</evidence>
<reference evidence="2 3" key="1">
    <citation type="journal article" date="2018" name="Science">
        <title>The opium poppy genome and morphinan production.</title>
        <authorList>
            <person name="Guo L."/>
            <person name="Winzer T."/>
            <person name="Yang X."/>
            <person name="Li Y."/>
            <person name="Ning Z."/>
            <person name="He Z."/>
            <person name="Teodor R."/>
            <person name="Lu Y."/>
            <person name="Bowser T.A."/>
            <person name="Graham I.A."/>
            <person name="Ye K."/>
        </authorList>
    </citation>
    <scope>NUCLEOTIDE SEQUENCE [LARGE SCALE GENOMIC DNA]</scope>
    <source>
        <strain evidence="3">cv. HN1</strain>
        <tissue evidence="2">Leaves</tissue>
    </source>
</reference>
<name>A0A4Y7L761_PAPSO</name>
<evidence type="ECO:0000313" key="3">
    <source>
        <dbReference type="Proteomes" id="UP000316621"/>
    </source>
</evidence>
<gene>
    <name evidence="2" type="ORF">C5167_043943</name>
</gene>
<sequence length="71" mass="8254">MEHQFNPFNINPTSQFGYLFILYALPNISLFTEICRKPSRILYRVAPTSNPQYFKLQHGSKVCSKTESKVL</sequence>
<organism evidence="2 3">
    <name type="scientific">Papaver somniferum</name>
    <name type="common">Opium poppy</name>
    <dbReference type="NCBI Taxonomy" id="3469"/>
    <lineage>
        <taxon>Eukaryota</taxon>
        <taxon>Viridiplantae</taxon>
        <taxon>Streptophyta</taxon>
        <taxon>Embryophyta</taxon>
        <taxon>Tracheophyta</taxon>
        <taxon>Spermatophyta</taxon>
        <taxon>Magnoliopsida</taxon>
        <taxon>Ranunculales</taxon>
        <taxon>Papaveraceae</taxon>
        <taxon>Papaveroideae</taxon>
        <taxon>Papaver</taxon>
    </lineage>
</organism>
<feature type="transmembrane region" description="Helical" evidence="1">
    <location>
        <begin position="16"/>
        <end position="35"/>
    </location>
</feature>
<dbReference type="AlphaFoldDB" id="A0A4Y7L761"/>
<dbReference type="Gramene" id="RZC81374">
    <property type="protein sequence ID" value="RZC81374"/>
    <property type="gene ID" value="C5167_043943"/>
</dbReference>
<dbReference type="EMBL" id="CM010724">
    <property type="protein sequence ID" value="RZC81374.1"/>
    <property type="molecule type" value="Genomic_DNA"/>
</dbReference>
<proteinExistence type="predicted"/>
<accession>A0A4Y7L761</accession>
<protein>
    <submittedName>
        <fullName evidence="2">Uncharacterized protein</fullName>
    </submittedName>
</protein>
<evidence type="ECO:0000256" key="1">
    <source>
        <dbReference type="SAM" id="Phobius"/>
    </source>
</evidence>